<keyword evidence="1 3" id="KW-0929">Antimicrobial</keyword>
<reference evidence="5" key="1">
    <citation type="journal article" date="2019" name="Int. J. Syst. Evol. Microbiol.">
        <title>The Global Catalogue of Microorganisms (GCM) 10K type strain sequencing project: providing services to taxonomists for standard genome sequencing and annotation.</title>
        <authorList>
            <consortium name="The Broad Institute Genomics Platform"/>
            <consortium name="The Broad Institute Genome Sequencing Center for Infectious Disease"/>
            <person name="Wu L."/>
            <person name="Ma J."/>
        </authorList>
    </citation>
    <scope>NUCLEOTIDE SEQUENCE [LARGE SCALE GENOMIC DNA]</scope>
    <source>
        <strain evidence="5">CCM 7435</strain>
    </source>
</reference>
<protein>
    <recommendedName>
        <fullName evidence="3">Lysozyme</fullName>
        <ecNumber evidence="3">3.2.1.17</ecNumber>
    </recommendedName>
</protein>
<dbReference type="PANTHER" id="PTHR38107">
    <property type="match status" value="1"/>
</dbReference>
<evidence type="ECO:0000256" key="2">
    <source>
        <dbReference type="ARBA" id="ARBA00022638"/>
    </source>
</evidence>
<dbReference type="PANTHER" id="PTHR38107:SF3">
    <property type="entry name" value="LYSOZYME RRRD-RELATED"/>
    <property type="match status" value="1"/>
</dbReference>
<dbReference type="EC" id="3.2.1.17" evidence="3"/>
<proteinExistence type="inferred from homology"/>
<sequence length="221" mass="23861">MNIVDADVALELASHEGLVRQAYKDSVGVLTWSIGVTNASGHKVDRYIGKPQTLEHCLAVYVWLLEAKYAPAVRSAFKGRSLTKAQFAAALSFHYNTGAIGRADWVKEWVAGDVAGARKAIMNWCTPKEITARRMAERDLFFDGKWSNDGRVTEYIRVTAKMTPDWGSGKRIDARAAIAAALGDKPAAPAPTAAPAPANDNAPAPRGWLAALLALFKRIAA</sequence>
<keyword evidence="3" id="KW-0378">Hydrolase</keyword>
<dbReference type="InterPro" id="IPR023346">
    <property type="entry name" value="Lysozyme-like_dom_sf"/>
</dbReference>
<evidence type="ECO:0000256" key="3">
    <source>
        <dbReference type="RuleBase" id="RU003788"/>
    </source>
</evidence>
<keyword evidence="5" id="KW-1185">Reference proteome</keyword>
<gene>
    <name evidence="4" type="ORF">ACFSNC_20915</name>
</gene>
<comment type="similarity">
    <text evidence="3">Belongs to the glycosyl hydrolase 24 family.</text>
</comment>
<dbReference type="Proteomes" id="UP001597299">
    <property type="component" value="Unassembled WGS sequence"/>
</dbReference>
<keyword evidence="2 3" id="KW-0081">Bacteriolytic enzyme</keyword>
<name>A0ABW4Z2P2_9HYPH</name>
<evidence type="ECO:0000313" key="5">
    <source>
        <dbReference type="Proteomes" id="UP001597299"/>
    </source>
</evidence>
<dbReference type="Gene3D" id="1.10.530.40">
    <property type="match status" value="1"/>
</dbReference>
<dbReference type="InterPro" id="IPR023347">
    <property type="entry name" value="Lysozyme_dom_sf"/>
</dbReference>
<accession>A0ABW4Z2P2</accession>
<comment type="catalytic activity">
    <reaction evidence="3">
        <text>Hydrolysis of (1-&gt;4)-beta-linkages between N-acetylmuramic acid and N-acetyl-D-glucosamine residues in a peptidoglycan and between N-acetyl-D-glucosamine residues in chitodextrins.</text>
        <dbReference type="EC" id="3.2.1.17"/>
    </reaction>
</comment>
<dbReference type="SUPFAM" id="SSF53955">
    <property type="entry name" value="Lysozyme-like"/>
    <property type="match status" value="1"/>
</dbReference>
<evidence type="ECO:0000256" key="1">
    <source>
        <dbReference type="ARBA" id="ARBA00022529"/>
    </source>
</evidence>
<evidence type="ECO:0000313" key="4">
    <source>
        <dbReference type="EMBL" id="MFD2142876.1"/>
    </source>
</evidence>
<dbReference type="InterPro" id="IPR051018">
    <property type="entry name" value="Bacteriophage_GH24"/>
</dbReference>
<comment type="caution">
    <text evidence="4">The sequence shown here is derived from an EMBL/GenBank/DDBJ whole genome shotgun (WGS) entry which is preliminary data.</text>
</comment>
<dbReference type="Pfam" id="PF00959">
    <property type="entry name" value="Phage_lysozyme"/>
    <property type="match status" value="1"/>
</dbReference>
<dbReference type="InterPro" id="IPR002196">
    <property type="entry name" value="Glyco_hydro_24"/>
</dbReference>
<dbReference type="RefSeq" id="WP_213356169.1">
    <property type="nucleotide sequence ID" value="NZ_JAHBGB010000044.1"/>
</dbReference>
<organism evidence="4 5">
    <name type="scientific">Ancylobacter oerskovii</name>
    <dbReference type="NCBI Taxonomy" id="459519"/>
    <lineage>
        <taxon>Bacteria</taxon>
        <taxon>Pseudomonadati</taxon>
        <taxon>Pseudomonadota</taxon>
        <taxon>Alphaproteobacteria</taxon>
        <taxon>Hyphomicrobiales</taxon>
        <taxon>Xanthobacteraceae</taxon>
        <taxon>Ancylobacter</taxon>
    </lineage>
</organism>
<dbReference type="EMBL" id="JBHUHD010000001">
    <property type="protein sequence ID" value="MFD2142876.1"/>
    <property type="molecule type" value="Genomic_DNA"/>
</dbReference>
<keyword evidence="3" id="KW-0326">Glycosidase</keyword>